<dbReference type="Pfam" id="PF13374">
    <property type="entry name" value="TPR_10"/>
    <property type="match status" value="1"/>
</dbReference>
<dbReference type="Gene3D" id="3.40.50.1580">
    <property type="entry name" value="Nucleoside phosphorylase domain"/>
    <property type="match status" value="1"/>
</dbReference>
<dbReference type="PANTHER" id="PTHR46082:SF11">
    <property type="entry name" value="AAA+ ATPASE DOMAIN-CONTAINING PROTEIN-RELATED"/>
    <property type="match status" value="1"/>
</dbReference>
<dbReference type="InterPro" id="IPR000845">
    <property type="entry name" value="Nucleoside_phosphorylase_d"/>
</dbReference>
<comment type="caution">
    <text evidence="2">The sequence shown here is derived from an EMBL/GenBank/DDBJ whole genome shotgun (WGS) entry which is preliminary data.</text>
</comment>
<dbReference type="InterPro" id="IPR035994">
    <property type="entry name" value="Nucleoside_phosphorylase_sf"/>
</dbReference>
<dbReference type="InterPro" id="IPR011990">
    <property type="entry name" value="TPR-like_helical_dom_sf"/>
</dbReference>
<dbReference type="SUPFAM" id="SSF52540">
    <property type="entry name" value="P-loop containing nucleoside triphosphate hydrolases"/>
    <property type="match status" value="1"/>
</dbReference>
<reference evidence="2 3" key="1">
    <citation type="submission" date="2024-07" db="EMBL/GenBank/DDBJ databases">
        <title>Section-level genome sequencing and comparative genomics of Aspergillus sections Usti and Cavernicolus.</title>
        <authorList>
            <consortium name="Lawrence Berkeley National Laboratory"/>
            <person name="Nybo J.L."/>
            <person name="Vesth T.C."/>
            <person name="Theobald S."/>
            <person name="Frisvad J.C."/>
            <person name="Larsen T.O."/>
            <person name="Kjaerboelling I."/>
            <person name="Rothschild-Mancinelli K."/>
            <person name="Lyhne E.K."/>
            <person name="Kogle M.E."/>
            <person name="Barry K."/>
            <person name="Clum A."/>
            <person name="Na H."/>
            <person name="Ledsgaard L."/>
            <person name="Lin J."/>
            <person name="Lipzen A."/>
            <person name="Kuo A."/>
            <person name="Riley R."/>
            <person name="Mondo S."/>
            <person name="Labutti K."/>
            <person name="Haridas S."/>
            <person name="Pangalinan J."/>
            <person name="Salamov A.A."/>
            <person name="Simmons B.A."/>
            <person name="Magnuson J.K."/>
            <person name="Chen J."/>
            <person name="Drula E."/>
            <person name="Henrissat B."/>
            <person name="Wiebenga A."/>
            <person name="Lubbers R.J."/>
            <person name="Gomes A.C."/>
            <person name="Makela M.R."/>
            <person name="Stajich J."/>
            <person name="Grigoriev I.V."/>
            <person name="Mortensen U.H."/>
            <person name="De Vries R.P."/>
            <person name="Baker S.E."/>
            <person name="Andersen M.R."/>
        </authorList>
    </citation>
    <scope>NUCLEOTIDE SEQUENCE [LARGE SCALE GENOMIC DNA]</scope>
    <source>
        <strain evidence="2 3">CBS 209.92</strain>
    </source>
</reference>
<keyword evidence="3" id="KW-1185">Reference proteome</keyword>
<dbReference type="InterPro" id="IPR027417">
    <property type="entry name" value="P-loop_NTPase"/>
</dbReference>
<feature type="domain" description="Nucleoside phosphorylase" evidence="1">
    <location>
        <begin position="11"/>
        <end position="276"/>
    </location>
</feature>
<dbReference type="Pfam" id="PF01048">
    <property type="entry name" value="PNP_UDP_1"/>
    <property type="match status" value="1"/>
</dbReference>
<proteinExistence type="predicted"/>
<dbReference type="SUPFAM" id="SSF53167">
    <property type="entry name" value="Purine and uridine phosphorylases"/>
    <property type="match status" value="1"/>
</dbReference>
<sequence length="868" mass="96905">MASLTPEDYTVAWVCALPLEAAAARVMLDKIHSPPQEISDQNAYDFGELYGHNIVIAYLPSGLYGKVSAAGVVSRMRSTFRELRFALMVGIGGGVPGTGKNDIRLGDVVVSKPGPRHSGVIQYDYGKAIQGGIEAKKLTAQDGEDGVLNIVQQVLENNSHMRAEFGAPKGHTDLLFHPSYRHTEGDSCDTCDKEWLVNRQPRGGKAPHIHYGLIASGDQVTKDSQTRDRLAEQHGILCFEMEAVGLMDELPTLVIRGICDYCDSHKQKQWQGYAALTAAAWAKALLSVVPAYHGSSSIKKAQRHWVVPLARNPRFVGRNNEIAQLEHLITTQDGPRRVAITGLGGVGKTQIALEVAYRTRDRDKDCSLFWIPCTSQTMIDQAFLNIAQALGERRTLASDFDNADDSEMWLTVGNNAGLTLEDFLPQSSLGRILFTTRNRKLAIKLAPFDLMPIPDEDKETAFQVLREMLGHDLVAEETSAAFLEQLAYLPLAITQASAYIAENGLNLSTYLELFQEHEHDAVELLSEDFRDPGRYKDMQNPVITTWLLSFKQIQHQNPLAADYLSFKAIIDPRNIPMSILSPGATRKQQLEALGLLNAYSFTAGQHTAINMHRLVHLATRNWLRQNGLFDHWVGEVADRMGDVFPNYDSSNWRLWREYLPHGLSLVQDAAFACHEDSHTKLIERIAGCLKSDGRYLEAEAFYARLVIIYGRGAAQDHHLRLDNMAQLAFVYLFQGRWRECDELYLQVFDGQTRLLGASHPLTIATLRIRAASCVCQLREVEAEKLALEAVELSERGLGPEDEITLLCQTDLARIYSIRGRQEHSLETCFSTIERMKTAQGQEQVETLSVMSNSASTFLDMGPILNQRK</sequence>
<dbReference type="Gene3D" id="3.40.50.300">
    <property type="entry name" value="P-loop containing nucleotide triphosphate hydrolases"/>
    <property type="match status" value="1"/>
</dbReference>
<dbReference type="Proteomes" id="UP001610563">
    <property type="component" value="Unassembled WGS sequence"/>
</dbReference>
<dbReference type="Gene3D" id="1.25.40.10">
    <property type="entry name" value="Tetratricopeptide repeat domain"/>
    <property type="match status" value="1"/>
</dbReference>
<dbReference type="EMBL" id="JBFTWV010000268">
    <property type="protein sequence ID" value="KAL2783110.1"/>
    <property type="molecule type" value="Genomic_DNA"/>
</dbReference>
<name>A0ABR4FIP4_9EURO</name>
<dbReference type="SUPFAM" id="SSF48452">
    <property type="entry name" value="TPR-like"/>
    <property type="match status" value="1"/>
</dbReference>
<evidence type="ECO:0000259" key="1">
    <source>
        <dbReference type="Pfam" id="PF01048"/>
    </source>
</evidence>
<organism evidence="2 3">
    <name type="scientific">Aspergillus keveii</name>
    <dbReference type="NCBI Taxonomy" id="714993"/>
    <lineage>
        <taxon>Eukaryota</taxon>
        <taxon>Fungi</taxon>
        <taxon>Dikarya</taxon>
        <taxon>Ascomycota</taxon>
        <taxon>Pezizomycotina</taxon>
        <taxon>Eurotiomycetes</taxon>
        <taxon>Eurotiomycetidae</taxon>
        <taxon>Eurotiales</taxon>
        <taxon>Aspergillaceae</taxon>
        <taxon>Aspergillus</taxon>
        <taxon>Aspergillus subgen. Nidulantes</taxon>
    </lineage>
</organism>
<accession>A0ABR4FIP4</accession>
<dbReference type="InterPro" id="IPR053137">
    <property type="entry name" value="NLR-like"/>
</dbReference>
<gene>
    <name evidence="2" type="ORF">BJX66DRAFT_345235</name>
</gene>
<evidence type="ECO:0000313" key="2">
    <source>
        <dbReference type="EMBL" id="KAL2783110.1"/>
    </source>
</evidence>
<protein>
    <submittedName>
        <fullName evidence="2">Kinesin light chain</fullName>
    </submittedName>
</protein>
<evidence type="ECO:0000313" key="3">
    <source>
        <dbReference type="Proteomes" id="UP001610563"/>
    </source>
</evidence>
<dbReference type="PANTHER" id="PTHR46082">
    <property type="entry name" value="ATP/GTP-BINDING PROTEIN-RELATED"/>
    <property type="match status" value="1"/>
</dbReference>